<feature type="region of interest" description="Disordered" evidence="1">
    <location>
        <begin position="149"/>
        <end position="189"/>
    </location>
</feature>
<dbReference type="HOGENOM" id="CLU_1231052_0_0_1"/>
<dbReference type="EMBL" id="CM000159">
    <property type="protein sequence ID" value="EDW93350.2"/>
    <property type="molecule type" value="Genomic_DNA"/>
</dbReference>
<accession>B4PHP1</accession>
<protein>
    <submittedName>
        <fullName evidence="3">Uncharacterized protein</fullName>
    </submittedName>
</protein>
<keyword evidence="4" id="KW-1185">Reference proteome</keyword>
<evidence type="ECO:0000313" key="4">
    <source>
        <dbReference type="Proteomes" id="UP000002282"/>
    </source>
</evidence>
<dbReference type="OrthoDB" id="8173223at2759"/>
<sequence length="246" mass="26160">MGERVEKRQGKLGGCGLHLVLPLATIIILAAQAQAMTSSAVVKDETLGDAALTSHSAAKILEDVQTISAVQDWSLLCKELCGAGLGVASTPDVAKNTILRPESDVAKCRQLCGLPRGETGDLVCSSFCRQRGHSLPGCSPCQQEVRRMKEAKENEEKEKEEEVRKDEEKASGVLGDPTHGSRVAENAERRSVDDALWTVTTVAVAAASDTDTTTTPAPDWDEVCKVLCKTGDGGSLCNCDLSPFFS</sequence>
<proteinExistence type="predicted"/>
<organism evidence="3 4">
    <name type="scientific">Drosophila yakuba</name>
    <name type="common">Fruit fly</name>
    <dbReference type="NCBI Taxonomy" id="7245"/>
    <lineage>
        <taxon>Eukaryota</taxon>
        <taxon>Metazoa</taxon>
        <taxon>Ecdysozoa</taxon>
        <taxon>Arthropoda</taxon>
        <taxon>Hexapoda</taxon>
        <taxon>Insecta</taxon>
        <taxon>Pterygota</taxon>
        <taxon>Neoptera</taxon>
        <taxon>Endopterygota</taxon>
        <taxon>Diptera</taxon>
        <taxon>Brachycera</taxon>
        <taxon>Muscomorpha</taxon>
        <taxon>Ephydroidea</taxon>
        <taxon>Drosophilidae</taxon>
        <taxon>Drosophila</taxon>
        <taxon>Sophophora</taxon>
    </lineage>
</organism>
<feature type="compositionally biased region" description="Basic and acidic residues" evidence="1">
    <location>
        <begin position="149"/>
        <end position="170"/>
    </location>
</feature>
<feature type="transmembrane region" description="Helical" evidence="2">
    <location>
        <begin position="12"/>
        <end position="31"/>
    </location>
</feature>
<dbReference type="KEGG" id="dya:Dyak_GE21410"/>
<keyword evidence="2" id="KW-1133">Transmembrane helix</keyword>
<evidence type="ECO:0000313" key="3">
    <source>
        <dbReference type="EMBL" id="EDW93350.2"/>
    </source>
</evidence>
<dbReference type="Proteomes" id="UP000002282">
    <property type="component" value="Chromosome 3L"/>
</dbReference>
<evidence type="ECO:0000256" key="1">
    <source>
        <dbReference type="SAM" id="MobiDB-lite"/>
    </source>
</evidence>
<reference evidence="3 4" key="1">
    <citation type="journal article" date="2007" name="Nature">
        <title>Evolution of genes and genomes on the Drosophila phylogeny.</title>
        <authorList>
            <consortium name="Drosophila 12 Genomes Consortium"/>
            <person name="Clark A.G."/>
            <person name="Eisen M.B."/>
            <person name="Smith D.R."/>
            <person name="Bergman C.M."/>
            <person name="Oliver B."/>
            <person name="Markow T.A."/>
            <person name="Kaufman T.C."/>
            <person name="Kellis M."/>
            <person name="Gelbart W."/>
            <person name="Iyer V.N."/>
            <person name="Pollard D.A."/>
            <person name="Sackton T.B."/>
            <person name="Larracuente A.M."/>
            <person name="Singh N.D."/>
            <person name="Abad J.P."/>
            <person name="Abt D.N."/>
            <person name="Adryan B."/>
            <person name="Aguade M."/>
            <person name="Akashi H."/>
            <person name="Anderson W.W."/>
            <person name="Aquadro C.F."/>
            <person name="Ardell D.H."/>
            <person name="Arguello R."/>
            <person name="Artieri C.G."/>
            <person name="Barbash D.A."/>
            <person name="Barker D."/>
            <person name="Barsanti P."/>
            <person name="Batterham P."/>
            <person name="Batzoglou S."/>
            <person name="Begun D."/>
            <person name="Bhutkar A."/>
            <person name="Blanco E."/>
            <person name="Bosak S.A."/>
            <person name="Bradley R.K."/>
            <person name="Brand A.D."/>
            <person name="Brent M.R."/>
            <person name="Brooks A.N."/>
            <person name="Brown R.H."/>
            <person name="Butlin R.K."/>
            <person name="Caggese C."/>
            <person name="Calvi B.R."/>
            <person name="Bernardo de Carvalho A."/>
            <person name="Caspi A."/>
            <person name="Castrezana S."/>
            <person name="Celniker S.E."/>
            <person name="Chang J.L."/>
            <person name="Chapple C."/>
            <person name="Chatterji S."/>
            <person name="Chinwalla A."/>
            <person name="Civetta A."/>
            <person name="Clifton S.W."/>
            <person name="Comeron J.M."/>
            <person name="Costello J.C."/>
            <person name="Coyne J.A."/>
            <person name="Daub J."/>
            <person name="David R.G."/>
            <person name="Delcher A.L."/>
            <person name="Delehaunty K."/>
            <person name="Do C.B."/>
            <person name="Ebling H."/>
            <person name="Edwards K."/>
            <person name="Eickbush T."/>
            <person name="Evans J.D."/>
            <person name="Filipski A."/>
            <person name="Findeiss S."/>
            <person name="Freyhult E."/>
            <person name="Fulton L."/>
            <person name="Fulton R."/>
            <person name="Garcia A.C."/>
            <person name="Gardiner A."/>
            <person name="Garfield D.A."/>
            <person name="Garvin B.E."/>
            <person name="Gibson G."/>
            <person name="Gilbert D."/>
            <person name="Gnerre S."/>
            <person name="Godfrey J."/>
            <person name="Good R."/>
            <person name="Gotea V."/>
            <person name="Gravely B."/>
            <person name="Greenberg A.J."/>
            <person name="Griffiths-Jones S."/>
            <person name="Gross S."/>
            <person name="Guigo R."/>
            <person name="Gustafson E.A."/>
            <person name="Haerty W."/>
            <person name="Hahn M.W."/>
            <person name="Halligan D.L."/>
            <person name="Halpern A.L."/>
            <person name="Halter G.M."/>
            <person name="Han M.V."/>
            <person name="Heger A."/>
            <person name="Hillier L."/>
            <person name="Hinrichs A.S."/>
            <person name="Holmes I."/>
            <person name="Hoskins R.A."/>
            <person name="Hubisz M.J."/>
            <person name="Hultmark D."/>
            <person name="Huntley M.A."/>
            <person name="Jaffe D.B."/>
            <person name="Jagadeeshan S."/>
            <person name="Jeck W.R."/>
            <person name="Johnson J."/>
            <person name="Jones C.D."/>
            <person name="Jordan W.C."/>
            <person name="Karpen G.H."/>
            <person name="Kataoka E."/>
            <person name="Keightley P.D."/>
            <person name="Kheradpour P."/>
            <person name="Kirkness E.F."/>
            <person name="Koerich L.B."/>
            <person name="Kristiansen K."/>
            <person name="Kudrna D."/>
            <person name="Kulathinal R.J."/>
            <person name="Kumar S."/>
            <person name="Kwok R."/>
            <person name="Lander E."/>
            <person name="Langley C.H."/>
            <person name="Lapoint R."/>
            <person name="Lazzaro B.P."/>
            <person name="Lee S.J."/>
            <person name="Levesque L."/>
            <person name="Li R."/>
            <person name="Lin C.F."/>
            <person name="Lin M.F."/>
            <person name="Lindblad-Toh K."/>
            <person name="Llopart A."/>
            <person name="Long M."/>
            <person name="Low L."/>
            <person name="Lozovsky E."/>
            <person name="Lu J."/>
            <person name="Luo M."/>
            <person name="Machado C.A."/>
            <person name="Makalowski W."/>
            <person name="Marzo M."/>
            <person name="Matsuda M."/>
            <person name="Matzkin L."/>
            <person name="McAllister B."/>
            <person name="McBride C.S."/>
            <person name="McKernan B."/>
            <person name="McKernan K."/>
            <person name="Mendez-Lago M."/>
            <person name="Minx P."/>
            <person name="Mollenhauer M.U."/>
            <person name="Montooth K."/>
            <person name="Mount S.M."/>
            <person name="Mu X."/>
            <person name="Myers E."/>
            <person name="Negre B."/>
            <person name="Newfeld S."/>
            <person name="Nielsen R."/>
            <person name="Noor M.A."/>
            <person name="O'Grady P."/>
            <person name="Pachter L."/>
            <person name="Papaceit M."/>
            <person name="Parisi M.J."/>
            <person name="Parisi M."/>
            <person name="Parts L."/>
            <person name="Pedersen J.S."/>
            <person name="Pesole G."/>
            <person name="Phillippy A.M."/>
            <person name="Ponting C.P."/>
            <person name="Pop M."/>
            <person name="Porcelli D."/>
            <person name="Powell J.R."/>
            <person name="Prohaska S."/>
            <person name="Pruitt K."/>
            <person name="Puig M."/>
            <person name="Quesneville H."/>
            <person name="Ram K.R."/>
            <person name="Rand D."/>
            <person name="Rasmussen M.D."/>
            <person name="Reed L.K."/>
            <person name="Reenan R."/>
            <person name="Reily A."/>
            <person name="Remington K.A."/>
            <person name="Rieger T.T."/>
            <person name="Ritchie M.G."/>
            <person name="Robin C."/>
            <person name="Rogers Y.H."/>
            <person name="Rohde C."/>
            <person name="Rozas J."/>
            <person name="Rubenfield M.J."/>
            <person name="Ruiz A."/>
            <person name="Russo S."/>
            <person name="Salzberg S.L."/>
            <person name="Sanchez-Gracia A."/>
            <person name="Saranga D.J."/>
            <person name="Sato H."/>
            <person name="Schaeffer S.W."/>
            <person name="Schatz M.C."/>
            <person name="Schlenke T."/>
            <person name="Schwartz R."/>
            <person name="Segarra C."/>
            <person name="Singh R.S."/>
            <person name="Sirot L."/>
            <person name="Sirota M."/>
            <person name="Sisneros N.B."/>
            <person name="Smith C.D."/>
            <person name="Smith T.F."/>
            <person name="Spieth J."/>
            <person name="Stage D.E."/>
            <person name="Stark A."/>
            <person name="Stephan W."/>
            <person name="Strausberg R.L."/>
            <person name="Strempel S."/>
            <person name="Sturgill D."/>
            <person name="Sutton G."/>
            <person name="Sutton G.G."/>
            <person name="Tao W."/>
            <person name="Teichmann S."/>
            <person name="Tobari Y.N."/>
            <person name="Tomimura Y."/>
            <person name="Tsolas J.M."/>
            <person name="Valente V.L."/>
            <person name="Venter E."/>
            <person name="Venter J.C."/>
            <person name="Vicario S."/>
            <person name="Vieira F.G."/>
            <person name="Vilella A.J."/>
            <person name="Villasante A."/>
            <person name="Walenz B."/>
            <person name="Wang J."/>
            <person name="Wasserman M."/>
            <person name="Watts T."/>
            <person name="Wilson D."/>
            <person name="Wilson R.K."/>
            <person name="Wing R.A."/>
            <person name="Wolfner M.F."/>
            <person name="Wong A."/>
            <person name="Wong G.K."/>
            <person name="Wu C.I."/>
            <person name="Wu G."/>
            <person name="Yamamoto D."/>
            <person name="Yang H.P."/>
            <person name="Yang S.P."/>
            <person name="Yorke J.A."/>
            <person name="Yoshida K."/>
            <person name="Zdobnov E."/>
            <person name="Zhang P."/>
            <person name="Zhang Y."/>
            <person name="Zimin A.V."/>
            <person name="Baldwin J."/>
            <person name="Abdouelleil A."/>
            <person name="Abdulkadir J."/>
            <person name="Abebe A."/>
            <person name="Abera B."/>
            <person name="Abreu J."/>
            <person name="Acer S.C."/>
            <person name="Aftuck L."/>
            <person name="Alexander A."/>
            <person name="An P."/>
            <person name="Anderson E."/>
            <person name="Anderson S."/>
            <person name="Arachi H."/>
            <person name="Azer M."/>
            <person name="Bachantsang P."/>
            <person name="Barry A."/>
            <person name="Bayul T."/>
            <person name="Berlin A."/>
            <person name="Bessette D."/>
            <person name="Bloom T."/>
            <person name="Blye J."/>
            <person name="Boguslavskiy L."/>
            <person name="Bonnet C."/>
            <person name="Boukhgalter B."/>
            <person name="Bourzgui I."/>
            <person name="Brown A."/>
            <person name="Cahill P."/>
            <person name="Channer S."/>
            <person name="Cheshatsang Y."/>
            <person name="Chuda L."/>
            <person name="Citroen M."/>
            <person name="Collymore A."/>
            <person name="Cooke P."/>
            <person name="Costello M."/>
            <person name="D'Aco K."/>
            <person name="Daza R."/>
            <person name="De Haan G."/>
            <person name="DeGray S."/>
            <person name="DeMaso C."/>
            <person name="Dhargay N."/>
            <person name="Dooley K."/>
            <person name="Dooley E."/>
            <person name="Doricent M."/>
            <person name="Dorje P."/>
            <person name="Dorjee K."/>
            <person name="Dupes A."/>
            <person name="Elong R."/>
            <person name="Falk J."/>
            <person name="Farina A."/>
            <person name="Faro S."/>
            <person name="Ferguson D."/>
            <person name="Fisher S."/>
            <person name="Foley C.D."/>
            <person name="Franke A."/>
            <person name="Friedrich D."/>
            <person name="Gadbois L."/>
            <person name="Gearin G."/>
            <person name="Gearin C.R."/>
            <person name="Giannoukos G."/>
            <person name="Goode T."/>
            <person name="Graham J."/>
            <person name="Grandbois E."/>
            <person name="Grewal S."/>
            <person name="Gyaltsen K."/>
            <person name="Hafez N."/>
            <person name="Hagos B."/>
            <person name="Hall J."/>
            <person name="Henson C."/>
            <person name="Hollinger A."/>
            <person name="Honan T."/>
            <person name="Huard M.D."/>
            <person name="Hughes L."/>
            <person name="Hurhula B."/>
            <person name="Husby M.E."/>
            <person name="Kamat A."/>
            <person name="Kanga B."/>
            <person name="Kashin S."/>
            <person name="Khazanovich D."/>
            <person name="Kisner P."/>
            <person name="Lance K."/>
            <person name="Lara M."/>
            <person name="Lee W."/>
            <person name="Lennon N."/>
            <person name="Letendre F."/>
            <person name="LeVine R."/>
            <person name="Lipovsky A."/>
            <person name="Liu X."/>
            <person name="Liu J."/>
            <person name="Liu S."/>
            <person name="Lokyitsang T."/>
            <person name="Lokyitsang Y."/>
            <person name="Lubonja R."/>
            <person name="Lui A."/>
            <person name="MacDonald P."/>
            <person name="Magnisalis V."/>
            <person name="Maru K."/>
            <person name="Matthews C."/>
            <person name="McCusker W."/>
            <person name="McDonough S."/>
            <person name="Mehta T."/>
            <person name="Meldrim J."/>
            <person name="Meneus L."/>
            <person name="Mihai O."/>
            <person name="Mihalev A."/>
            <person name="Mihova T."/>
            <person name="Mittelman R."/>
            <person name="Mlenga V."/>
            <person name="Montmayeur A."/>
            <person name="Mulrain L."/>
            <person name="Navidi A."/>
            <person name="Naylor J."/>
            <person name="Negash T."/>
            <person name="Nguyen T."/>
            <person name="Nguyen N."/>
            <person name="Nicol R."/>
            <person name="Norbu C."/>
            <person name="Norbu N."/>
            <person name="Novod N."/>
            <person name="O'Neill B."/>
            <person name="Osman S."/>
            <person name="Markiewicz E."/>
            <person name="Oyono O.L."/>
            <person name="Patti C."/>
            <person name="Phunkhang P."/>
            <person name="Pierre F."/>
            <person name="Priest M."/>
            <person name="Raghuraman S."/>
            <person name="Rege F."/>
            <person name="Reyes R."/>
            <person name="Rise C."/>
            <person name="Rogov P."/>
            <person name="Ross K."/>
            <person name="Ryan E."/>
            <person name="Settipalli S."/>
            <person name="Shea T."/>
            <person name="Sherpa N."/>
            <person name="Shi L."/>
            <person name="Shih D."/>
            <person name="Sparrow T."/>
            <person name="Spaulding J."/>
            <person name="Stalker J."/>
            <person name="Stange-Thomann N."/>
            <person name="Stavropoulos S."/>
            <person name="Stone C."/>
            <person name="Strader C."/>
            <person name="Tesfaye S."/>
            <person name="Thomson T."/>
            <person name="Thoulutsang Y."/>
            <person name="Thoulutsang D."/>
            <person name="Topham K."/>
            <person name="Topping I."/>
            <person name="Tsamla T."/>
            <person name="Vassiliev H."/>
            <person name="Vo A."/>
            <person name="Wangchuk T."/>
            <person name="Wangdi T."/>
            <person name="Weiand M."/>
            <person name="Wilkinson J."/>
            <person name="Wilson A."/>
            <person name="Yadav S."/>
            <person name="Young G."/>
            <person name="Yu Q."/>
            <person name="Zembek L."/>
            <person name="Zhong D."/>
            <person name="Zimmer A."/>
            <person name="Zwirko Z."/>
            <person name="Jaffe D.B."/>
            <person name="Alvarez P."/>
            <person name="Brockman W."/>
            <person name="Butler J."/>
            <person name="Chin C."/>
            <person name="Gnerre S."/>
            <person name="Grabherr M."/>
            <person name="Kleber M."/>
            <person name="Mauceli E."/>
            <person name="MacCallum I."/>
        </authorList>
    </citation>
    <scope>NUCLEOTIDE SEQUENCE [LARGE SCALE GENOMIC DNA]</scope>
    <source>
        <strain evidence="4">Tai18E2 / Tucson 14021-0261.01</strain>
    </source>
</reference>
<dbReference type="SMR" id="B4PHP1"/>
<reference evidence="3 4" key="2">
    <citation type="journal article" date="2007" name="PLoS Biol.">
        <title>Principles of genome evolution in the Drosophila melanogaster species group.</title>
        <authorList>
            <person name="Ranz J.M."/>
            <person name="Maurin D."/>
            <person name="Chan Y.S."/>
            <person name="von Grotthuss M."/>
            <person name="Hillier L.W."/>
            <person name="Roote J."/>
            <person name="Ashburner M."/>
            <person name="Bergman C.M."/>
        </authorList>
    </citation>
    <scope>NUCLEOTIDE SEQUENCE [LARGE SCALE GENOMIC DNA]</scope>
    <source>
        <strain evidence="4">Tai18E2 / Tucson 14021-0261.01</strain>
    </source>
</reference>
<dbReference type="AlphaFoldDB" id="B4PHP1"/>
<name>B4PHP1_DROYA</name>
<keyword evidence="2" id="KW-0812">Transmembrane</keyword>
<evidence type="ECO:0000256" key="2">
    <source>
        <dbReference type="SAM" id="Phobius"/>
    </source>
</evidence>
<keyword evidence="2" id="KW-0472">Membrane</keyword>
<gene>
    <name evidence="3" type="primary">Dyak\GE21410</name>
    <name evidence="3" type="synonym">dyak_GLEANR_5170</name>
    <name evidence="3" type="synonym">GE21410</name>
    <name evidence="3" type="ORF">Dyak_GE21410</name>
</gene>